<sequence>MERDSQHAAFSSSVFKSFLPRSEPPFDLSLGVSSLRRFQRLVAPWGVWEGFVGCVLHCVVRHAYSPPQDVYVWVEFGLKKMFSGVQTLRSRHG</sequence>
<evidence type="ECO:0000313" key="2">
    <source>
        <dbReference type="Proteomes" id="UP000652761"/>
    </source>
</evidence>
<evidence type="ECO:0000313" key="1">
    <source>
        <dbReference type="EMBL" id="MQM02463.1"/>
    </source>
</evidence>
<dbReference type="AlphaFoldDB" id="A0A843VTS3"/>
<name>A0A843VTS3_COLES</name>
<dbReference type="EMBL" id="NMUH01002858">
    <property type="protein sequence ID" value="MQM02463.1"/>
    <property type="molecule type" value="Genomic_DNA"/>
</dbReference>
<organism evidence="1 2">
    <name type="scientific">Colocasia esculenta</name>
    <name type="common">Wild taro</name>
    <name type="synonym">Arum esculentum</name>
    <dbReference type="NCBI Taxonomy" id="4460"/>
    <lineage>
        <taxon>Eukaryota</taxon>
        <taxon>Viridiplantae</taxon>
        <taxon>Streptophyta</taxon>
        <taxon>Embryophyta</taxon>
        <taxon>Tracheophyta</taxon>
        <taxon>Spermatophyta</taxon>
        <taxon>Magnoliopsida</taxon>
        <taxon>Liliopsida</taxon>
        <taxon>Araceae</taxon>
        <taxon>Aroideae</taxon>
        <taxon>Colocasieae</taxon>
        <taxon>Colocasia</taxon>
    </lineage>
</organism>
<proteinExistence type="predicted"/>
<dbReference type="Proteomes" id="UP000652761">
    <property type="component" value="Unassembled WGS sequence"/>
</dbReference>
<keyword evidence="2" id="KW-1185">Reference proteome</keyword>
<reference evidence="1" key="1">
    <citation type="submission" date="2017-07" db="EMBL/GenBank/DDBJ databases">
        <title>Taro Niue Genome Assembly and Annotation.</title>
        <authorList>
            <person name="Atibalentja N."/>
            <person name="Keating K."/>
            <person name="Fields C.J."/>
        </authorList>
    </citation>
    <scope>NUCLEOTIDE SEQUENCE</scope>
    <source>
        <strain evidence="1">Niue_2</strain>
        <tissue evidence="1">Leaf</tissue>
    </source>
</reference>
<gene>
    <name evidence="1" type="ORF">Taro_035230</name>
</gene>
<comment type="caution">
    <text evidence="1">The sequence shown here is derived from an EMBL/GenBank/DDBJ whole genome shotgun (WGS) entry which is preliminary data.</text>
</comment>
<accession>A0A843VTS3</accession>
<protein>
    <submittedName>
        <fullName evidence="1">Uncharacterized protein</fullName>
    </submittedName>
</protein>